<sequence length="414" mass="46771">MSKIFLSEKSNPSVNALVFLLALSFSDSLFGLVNDDTFNIASIVNASFIGQVGLLFFSTYLYFRNCKVKIYVNYLNILILLLIAMCFFAAFRSFQLTGQPFLRGILPQRGFVICLICALLLKRPIANQMIDVKKIIDGIIIIGTIVSFLYFLQAFSGVQLFQVMSNERYGSVRLYIKNCFCDLAGIFAFWKLCNTGILRYLLPSTLTIALCILVSKSRLELISLIAVYIFIFCIAKCRADYKFLLLILFILVACLFLSTNYGQTLLANFNPITAEDTSSIRDEGKALYANQLNSSTVSWLFGCGYPSSIYYPAYVRSGMDRGFLLVDNGISAFTYVYGHVGLMLIICVFLFMLRQCIRRSNETNRVYCLAFLIFNLVLSSNITWWWTSSSWQVVMAFFVAFSAADPINKGVQHV</sequence>
<dbReference type="EMBL" id="MWWZ01000005">
    <property type="protein sequence ID" value="OZG68536.1"/>
    <property type="molecule type" value="Genomic_DNA"/>
</dbReference>
<evidence type="ECO:0000313" key="5">
    <source>
        <dbReference type="Proteomes" id="UP000593943"/>
    </source>
</evidence>
<dbReference type="EMBL" id="CP062938">
    <property type="protein sequence ID" value="QOL32666.1"/>
    <property type="molecule type" value="Genomic_DNA"/>
</dbReference>
<feature type="transmembrane region" description="Helical" evidence="1">
    <location>
        <begin position="244"/>
        <end position="261"/>
    </location>
</feature>
<feature type="transmembrane region" description="Helical" evidence="1">
    <location>
        <begin position="106"/>
        <end position="123"/>
    </location>
</feature>
<dbReference type="KEGG" id="beu:BE0216_09635"/>
<name>A0A261GC34_9BIFI</name>
<keyword evidence="1" id="KW-1133">Transmembrane helix</keyword>
<evidence type="ECO:0000313" key="4">
    <source>
        <dbReference type="Proteomes" id="UP000216057"/>
    </source>
</evidence>
<reference evidence="3 5" key="2">
    <citation type="submission" date="2020-10" db="EMBL/GenBank/DDBJ databases">
        <title>Genome sequencing of Bifidobacterium eulemuris_DSMZ_100216.</title>
        <authorList>
            <person name="Kim J."/>
        </authorList>
    </citation>
    <scope>NUCLEOTIDE SEQUENCE [LARGE SCALE GENOMIC DNA]</scope>
    <source>
        <strain evidence="3 5">DSM 100216</strain>
    </source>
</reference>
<dbReference type="Proteomes" id="UP000216057">
    <property type="component" value="Unassembled WGS sequence"/>
</dbReference>
<feature type="transmembrane region" description="Helical" evidence="1">
    <location>
        <begin position="221"/>
        <end position="237"/>
    </location>
</feature>
<keyword evidence="5" id="KW-1185">Reference proteome</keyword>
<reference evidence="2 4" key="1">
    <citation type="journal article" date="2017" name="BMC Genomics">
        <title>Comparative genomic and phylogenomic analyses of the Bifidobacteriaceae family.</title>
        <authorList>
            <person name="Lugli G.A."/>
            <person name="Milani C."/>
            <person name="Turroni F."/>
            <person name="Duranti S."/>
            <person name="Mancabelli L."/>
            <person name="Mangifesta M."/>
            <person name="Ferrario C."/>
            <person name="Modesto M."/>
            <person name="Mattarelli P."/>
            <person name="Jiri K."/>
            <person name="van Sinderen D."/>
            <person name="Ventura M."/>
        </authorList>
    </citation>
    <scope>NUCLEOTIDE SEQUENCE [LARGE SCALE GENOMIC DNA]</scope>
    <source>
        <strain evidence="2 4">DSM 100216</strain>
    </source>
</reference>
<protein>
    <submittedName>
        <fullName evidence="2">Oligosaccharide repeat unit polymerase Wzy</fullName>
    </submittedName>
</protein>
<evidence type="ECO:0000313" key="2">
    <source>
        <dbReference type="EMBL" id="OZG68536.1"/>
    </source>
</evidence>
<evidence type="ECO:0000256" key="1">
    <source>
        <dbReference type="SAM" id="Phobius"/>
    </source>
</evidence>
<dbReference type="AlphaFoldDB" id="A0A261GC34"/>
<feature type="transmembrane region" description="Helical" evidence="1">
    <location>
        <begin position="75"/>
        <end position="94"/>
    </location>
</feature>
<feature type="transmembrane region" description="Helical" evidence="1">
    <location>
        <begin position="365"/>
        <end position="385"/>
    </location>
</feature>
<dbReference type="OrthoDB" id="1934312at2"/>
<feature type="transmembrane region" description="Helical" evidence="1">
    <location>
        <begin position="332"/>
        <end position="353"/>
    </location>
</feature>
<proteinExistence type="predicted"/>
<dbReference type="Proteomes" id="UP000593943">
    <property type="component" value="Chromosome"/>
</dbReference>
<evidence type="ECO:0000313" key="3">
    <source>
        <dbReference type="EMBL" id="QOL32666.1"/>
    </source>
</evidence>
<feature type="transmembrane region" description="Helical" evidence="1">
    <location>
        <begin position="135"/>
        <end position="152"/>
    </location>
</feature>
<dbReference type="RefSeq" id="WP_143249280.1">
    <property type="nucleotide sequence ID" value="NZ_CP062938.1"/>
</dbReference>
<keyword evidence="1" id="KW-0812">Transmembrane</keyword>
<feature type="transmembrane region" description="Helical" evidence="1">
    <location>
        <begin position="172"/>
        <end position="190"/>
    </location>
</feature>
<organism evidence="2 4">
    <name type="scientific">Bifidobacterium eulemuris</name>
    <dbReference type="NCBI Taxonomy" id="1765219"/>
    <lineage>
        <taxon>Bacteria</taxon>
        <taxon>Bacillati</taxon>
        <taxon>Actinomycetota</taxon>
        <taxon>Actinomycetes</taxon>
        <taxon>Bifidobacteriales</taxon>
        <taxon>Bifidobacteriaceae</taxon>
        <taxon>Bifidobacterium</taxon>
    </lineage>
</organism>
<feature type="transmembrane region" description="Helical" evidence="1">
    <location>
        <begin position="41"/>
        <end position="63"/>
    </location>
</feature>
<feature type="transmembrane region" description="Helical" evidence="1">
    <location>
        <begin position="197"/>
        <end position="215"/>
    </location>
</feature>
<keyword evidence="1" id="KW-0472">Membrane</keyword>
<gene>
    <name evidence="3" type="ORF">BE0216_09635</name>
    <name evidence="2" type="ORF">BEUL_0846</name>
</gene>
<accession>A0A261GC34</accession>